<evidence type="ECO:0000256" key="2">
    <source>
        <dbReference type="ARBA" id="ARBA00006432"/>
    </source>
</evidence>
<dbReference type="InterPro" id="IPR025110">
    <property type="entry name" value="AMP-bd_C"/>
</dbReference>
<dbReference type="InterPro" id="IPR000873">
    <property type="entry name" value="AMP-dep_synth/lig_dom"/>
</dbReference>
<proteinExistence type="inferred from homology"/>
<protein>
    <submittedName>
        <fullName evidence="8">Non-ribosomal peptide synthetase</fullName>
    </submittedName>
</protein>
<dbReference type="Pfam" id="PF00668">
    <property type="entry name" value="Condensation"/>
    <property type="match status" value="3"/>
</dbReference>
<dbReference type="Pfam" id="PF00501">
    <property type="entry name" value="AMP-binding"/>
    <property type="match status" value="3"/>
</dbReference>
<dbReference type="FunFam" id="1.10.1200.10:FF:000005">
    <property type="entry name" value="Nonribosomal peptide synthetase 1"/>
    <property type="match status" value="1"/>
</dbReference>
<dbReference type="SUPFAM" id="SSF52777">
    <property type="entry name" value="CoA-dependent acyltransferases"/>
    <property type="match status" value="6"/>
</dbReference>
<sequence>MTLNFSASNAERQICERAAEIFGTPDPLGDYNFLEVGGDSLTASRLVAWICERFHVDFEVVWEQLVEADTIRQFAQSVKVPQITSMAVQAEVREDESDALSYAQKRIWFAEAFEPNTRAYHIVTIYRLNGQFNFAVFRDAVRAILHDHAALRTVVAARDGEAVQSFDSAAPLIDEPLDLCSSSFESSEAWIDAVSRQDFVLEGGPLFDFAALRIDSLTHVVVFRFHHLIADGWSVRVFFEELVRRYNERDVAEKRDEFSRASYSDFVVSEEKDLSPAYLTDATRYWAGQLAGIPADFKIFPGRPDSTNGFTTATRSLSLENQVSTALRDIARQDKTTLYAIILALFSIIAMRFSGASDLVVGTPAANRRRADFDSVIGCFINILPVRLRNIVNKTFRDVVGEVSEQLSRALKHQAFPFQKIVEAVNPERRAGRNPVFQVMVNAQDAGLADLHLSDLEIVEIPNPNADAKVDLGLYLWTSDPSIRVRFEYRTDVYSADQVALLADAFETLVRGVIAFPETPVNALGLLSSSVQSNIETVGRMAEPAVFSEERLDTLFEKTCERYGHSIAVRTSSQAVNYEQLGTEVERLCSHFKQLGVGHGDICGVYLGRSIDLVAVILAIWKTGAVYLPLDTDYPPSRIERMMDDAACQIVITDDTYCATCPSSKVRRINVSKLKEMSDIAPPNEDAPTRLSSDLAYILFTSGSTGRPKGVMVEHRNAVNYFRYIVEERGVGPGDVVLQIPPISFDPSIRDIVGAMVAGAELRFLNQAEAKDPAAICRELENGVTAILSITPSLLGAVVDSVDGTLSCPDLRTIGISGEVLQVDLVKRLRKRFGEHFDIVNQYGPTESTMTCAAYVVPKDVASGPLPIGRPHKGYKAYILNEAGQLCPFGVVGDLYLGGLGVSRGYVGRPDLTADRFVPNPFSIGERFYRTGDRCMWNTDGTIVFLGRIDHQVKLRGFRIELGEIEAALLEHPGVRQSVVILREDNPGDRRLVGYVVSGDNTADDMAALREHLKARLPDYMVPSSLVTLDELPLTPNGKTDRKALPQPDGALMHAGERVAPTTPMQDVLLAIWQDVLQIEGIGMTDSFFDLGGHSLLAIQIISRVRAAFDVDLPIRALFEHPTIAALEGQIGRARRQETGHILPPLEAQPRPDRVPASFAQERLWILDQINAVGSAYNMVLPVRLSGPLDLSALTGAVHALVNRHESLRTRIETCDGVPVQVIDPPPTTVDLDIERLSQNSENLVRRHILAEASRPFDLATGPLVRFKVFALSDTVHVLTLVMHHIVSDGWSTEVLFNELGQLYDALAQDKKPQLSEPKLHYADHTIWQRSWLHGKLLEDQLSYWAGRLANGPPVLDLPTDHPRPAVQSYAGAVHRFALAPELLKHLQSLARQESVTEFMVFVAAFGVILSRWSNAPEVVVGTPVAGRTDSKSESLVGLFVNTLALRIDSSGDPEFRSVLHRVRQMCLEAYMHQDVPFERIVQHLQPARDMSRHPVFQVMLAMHSVAEGERQCAGLDLQRMDVDLGNAKFDLSLHLLKRGSHLEGKIEYATDLFDDATIVRLAEQLLVFLEEATAAPDRRLSELSRLPEREIALLDSWNETAGPPPAEAALHHMFEAQALKHPDKIAVKTHSACLTYCDMNAAANRLARLLRNFGVDQEVRVGVIASRRLSFVIAQLAVLKARGMFVPLDLTVPFERTRYILDDAKVNIVVGDKDDLENFKGIINHLVPLEISPRAASDAENLDLSSEPSAGAYIIYTSGSTGKPKGVIVEHQSIIALLSETKRRFAPTPADVWTIFHSFAFDFSVFELWGALATGGKAVIVSYKTSRSPTEFIDLLVAERVTILSQTPSAFYRLLDFIEIGDERLKRTKLRTIVFGGEELEFSRLGKWYTYFGGYSPAMVNMYGITEITVHGTYHRIAVNDLAPPLLSKVGKPLSYLKFHILDRYLNRVPIGVPGQIYVAGAGLARGYINRPDQTADRFVPDPFGPPGSRMYKTGDLGRMLPDGTIVFLGRIDHQVKLRGFRIELGEIEAALLEHPGVRQSVVILREDNPGDRRLVGYVVSGDNTADDMAALREHLKARLPDYMVPSSLVTLDELPLTPNGKTDRKALPQPDGALMHAGERVAPTTPMQDVLLAIWQDVLQIEGIGMTDSFFDLGGHSLLAIQIISRVRAAFDVDLPIRALFEHPTIAALEGQIIVAPKIGLEPVGSLPHMPASLSFAQSRLWFLHKLLGRSEVYNIPVAIHLHESIDVAIMRAAFLDVLNRHDILRSIFVLEDEEAVQKIFDLDQATPAIGHFVLKENTAEAIINGLKRYEFDISNEIPIKLDIIEVSPNHFILVIVCHHIVSDGNSISLIVRDLFDAYDARGRGESPFNAPLPTQYADFARIQRRLLGDPVAPSRVLETQLEFWRATLRGIPGHLELPVDRPRPVVATNKGRVYSFQIPGETHRRLRKVCANHRASVFMGLQASLAVLLTSFGGGDDIVFGSPLNDRKGKNLDDVVGLFVNTIVLRTKTDGNPSFDELVGRVRTCNLTAYENSDLPFEYLVTTLKPERSLSHHPIFQVMIAYQGEVNLNPQRRATIAQAAFLSTDTAKFDLSFVFQEVDDGDKSTSHLEGKIEYATDLFDDATIVRLAEQLLVFLEEATAAPDRRLSELSRLPEREIALLDSWNETAGPPPAEAALHHMFEAQALKHPDKIAVTYGASSYLYHDLDQRANRLAFYLRRAGIGADAVVAIYLERSLEMMVALLGVLKAGAAYLPLDPRDPEDRRAYMLQDARASFVLTQRALYASMPADAPRVLVMDEDWPLIAPELGEREQRGVVAADLAYVLYTSGSTGRPKGVGVTHASVCAAIDHFSDVLRLGEEDTVPAITRLSFDISVLELLMPICKGSSIKLFPADAGVDAQALAQHLAAVDGPLVIQSTPPLWSQIVRTDHWPAIASRSRILCGGDALDAELARELLDAQRALNVYGPTEATIWSSEWPISVQGIAKTPIGKPIRNTRIHILDRYLNRVPIGVPGQIYVAGAGLARGYINRPDQTADRFVPDPFGPPGSRMYKTGDLGRMLPDGTIVFLGRIDHQVKLRGFRIELGEIEAALLEHPGVRQSVVILREDNPGDRRLVGYVVSGDNTADDMAALREHLKARLPDYMVPSSLVTLDELPLTPNGKTDRKALPQPAQPRITRTHERPIGEIEVSLSSILSQLCHVETVGRHDNFFDLGANSLMLVSLQDRIERSLSVTIKIIDLFRETTVAKLAAHISALRNLEDVSPARKLIPAEVCDDIAERVGVMEGDEVHGIGESGWFAAISAARVAQTDARIWIVDRFLNTENLRKHAVLEGVNFSLEEGLPAVEAFKRDRTNWIFFSSNQDLAASGIQEVLKGLGGIRLVLIETHRTLTERSVQKSFETDGYLVTVIDV</sequence>
<dbReference type="InterPro" id="IPR023213">
    <property type="entry name" value="CAT-like_dom_sf"/>
</dbReference>
<dbReference type="Proteomes" id="UP000026941">
    <property type="component" value="Unassembled WGS sequence"/>
</dbReference>
<name>A0AA87QBK3_RHIRH</name>
<dbReference type="SUPFAM" id="SSF56801">
    <property type="entry name" value="Acetyl-CoA synthetase-like"/>
    <property type="match status" value="3"/>
</dbReference>
<dbReference type="PROSITE" id="PS50075">
    <property type="entry name" value="CARRIER"/>
    <property type="match status" value="4"/>
</dbReference>
<dbReference type="Pfam" id="PF13193">
    <property type="entry name" value="AMP-binding_C"/>
    <property type="match status" value="3"/>
</dbReference>
<feature type="domain" description="Carrier" evidence="6">
    <location>
        <begin position="1060"/>
        <end position="1135"/>
    </location>
</feature>
<dbReference type="CDD" id="cd05930">
    <property type="entry name" value="A_NRPS"/>
    <property type="match status" value="1"/>
</dbReference>
<dbReference type="GO" id="GO:0046872">
    <property type="term" value="F:metal ion binding"/>
    <property type="evidence" value="ECO:0007669"/>
    <property type="project" value="UniProtKB-KW"/>
</dbReference>
<dbReference type="FunFam" id="3.30.300.30:FF:000010">
    <property type="entry name" value="Enterobactin synthetase component F"/>
    <property type="match status" value="3"/>
</dbReference>
<dbReference type="PROSITE" id="PS50206">
    <property type="entry name" value="RHODANESE_3"/>
    <property type="match status" value="1"/>
</dbReference>
<dbReference type="Gene3D" id="1.10.1200.10">
    <property type="entry name" value="ACP-like"/>
    <property type="match status" value="4"/>
</dbReference>
<dbReference type="NCBIfam" id="NF003417">
    <property type="entry name" value="PRK04813.1"/>
    <property type="match status" value="3"/>
</dbReference>
<dbReference type="RefSeq" id="WP_042475883.1">
    <property type="nucleotide sequence ID" value="NZ_BAYX01000016.1"/>
</dbReference>
<dbReference type="Pfam" id="PF00550">
    <property type="entry name" value="PP-binding"/>
    <property type="match status" value="4"/>
</dbReference>
<feature type="domain" description="Rhodanese" evidence="7">
    <location>
        <begin position="2666"/>
        <end position="2759"/>
    </location>
</feature>
<dbReference type="GO" id="GO:0072330">
    <property type="term" value="P:monocarboxylic acid biosynthetic process"/>
    <property type="evidence" value="ECO:0007669"/>
    <property type="project" value="UniProtKB-ARBA"/>
</dbReference>
<dbReference type="PROSITE" id="PS00012">
    <property type="entry name" value="PHOSPHOPANTETHEINE"/>
    <property type="match status" value="2"/>
</dbReference>
<feature type="domain" description="Carrier" evidence="6">
    <location>
        <begin position="5"/>
        <end position="82"/>
    </location>
</feature>
<evidence type="ECO:0000256" key="1">
    <source>
        <dbReference type="ARBA" id="ARBA00001957"/>
    </source>
</evidence>
<dbReference type="InterPro" id="IPR036736">
    <property type="entry name" value="ACP-like_sf"/>
</dbReference>
<comment type="cofactor">
    <cofactor evidence="1">
        <name>pantetheine 4'-phosphate</name>
        <dbReference type="ChEBI" id="CHEBI:47942"/>
    </cofactor>
</comment>
<keyword evidence="5" id="KW-0479">Metal-binding</keyword>
<dbReference type="Gene3D" id="3.30.300.30">
    <property type="match status" value="3"/>
</dbReference>
<dbReference type="InterPro" id="IPR001242">
    <property type="entry name" value="Condensation_dom"/>
</dbReference>
<dbReference type="FunFam" id="1.10.1200.10:FF:000016">
    <property type="entry name" value="Non-ribosomal peptide synthase"/>
    <property type="match status" value="1"/>
</dbReference>
<dbReference type="InterPro" id="IPR042099">
    <property type="entry name" value="ANL_N_sf"/>
</dbReference>
<dbReference type="InterPro" id="IPR001763">
    <property type="entry name" value="Rhodanese-like_dom"/>
</dbReference>
<evidence type="ECO:0000256" key="4">
    <source>
        <dbReference type="ARBA" id="ARBA00022553"/>
    </source>
</evidence>
<dbReference type="GO" id="GO:0009239">
    <property type="term" value="P:enterobactin biosynthetic process"/>
    <property type="evidence" value="ECO:0007669"/>
    <property type="project" value="TreeGrafter"/>
</dbReference>
<dbReference type="CDD" id="cd19531">
    <property type="entry name" value="LCL_NRPS-like"/>
    <property type="match status" value="2"/>
</dbReference>
<dbReference type="InterPro" id="IPR009081">
    <property type="entry name" value="PP-bd_ACP"/>
</dbReference>
<dbReference type="InterPro" id="IPR006162">
    <property type="entry name" value="Ppantetheine_attach_site"/>
</dbReference>
<dbReference type="Gene3D" id="3.30.559.10">
    <property type="entry name" value="Chloramphenicol acetyltransferase-like domain"/>
    <property type="match status" value="3"/>
</dbReference>
<dbReference type="GO" id="GO:0031177">
    <property type="term" value="F:phosphopantetheine binding"/>
    <property type="evidence" value="ECO:0007669"/>
    <property type="project" value="InterPro"/>
</dbReference>
<organism evidence="8 9">
    <name type="scientific">Rhizobium rhizogenes NBRC 13257</name>
    <dbReference type="NCBI Taxonomy" id="1220581"/>
    <lineage>
        <taxon>Bacteria</taxon>
        <taxon>Pseudomonadati</taxon>
        <taxon>Pseudomonadota</taxon>
        <taxon>Alphaproteobacteria</taxon>
        <taxon>Hyphomicrobiales</taxon>
        <taxon>Rhizobiaceae</taxon>
        <taxon>Rhizobium/Agrobacterium group</taxon>
        <taxon>Rhizobium</taxon>
    </lineage>
</organism>
<evidence type="ECO:0000259" key="6">
    <source>
        <dbReference type="PROSITE" id="PS50075"/>
    </source>
</evidence>
<dbReference type="Gene3D" id="3.30.559.30">
    <property type="entry name" value="Nonribosomal peptide synthetase, condensation domain"/>
    <property type="match status" value="3"/>
</dbReference>
<dbReference type="CDD" id="cd17643">
    <property type="entry name" value="A_NRPS_Cytc1-like"/>
    <property type="match status" value="1"/>
</dbReference>
<dbReference type="FunFam" id="3.40.50.12780:FF:000012">
    <property type="entry name" value="Non-ribosomal peptide synthetase"/>
    <property type="match status" value="1"/>
</dbReference>
<dbReference type="PANTHER" id="PTHR45527">
    <property type="entry name" value="NONRIBOSOMAL PEPTIDE SYNTHETASE"/>
    <property type="match status" value="1"/>
</dbReference>
<gene>
    <name evidence="8" type="ORF">RRH01S_16_01040</name>
</gene>
<dbReference type="SUPFAM" id="SSF47336">
    <property type="entry name" value="ACP-like"/>
    <property type="match status" value="4"/>
</dbReference>
<dbReference type="Gene3D" id="3.40.50.12780">
    <property type="entry name" value="N-terminal domain of ligase-like"/>
    <property type="match status" value="2"/>
</dbReference>
<dbReference type="CDD" id="cd12116">
    <property type="entry name" value="A_NRPS_Ta1_like"/>
    <property type="match status" value="1"/>
</dbReference>
<keyword evidence="3" id="KW-0596">Phosphopantetheine</keyword>
<feature type="domain" description="Carrier" evidence="6">
    <location>
        <begin position="2124"/>
        <end position="2199"/>
    </location>
</feature>
<dbReference type="SMART" id="SM00823">
    <property type="entry name" value="PKS_PP"/>
    <property type="match status" value="4"/>
</dbReference>
<evidence type="ECO:0000259" key="7">
    <source>
        <dbReference type="PROSITE" id="PS50206"/>
    </source>
</evidence>
<evidence type="ECO:0000313" key="8">
    <source>
        <dbReference type="EMBL" id="GAJ96155.1"/>
    </source>
</evidence>
<evidence type="ECO:0000256" key="5">
    <source>
        <dbReference type="ARBA" id="ARBA00022723"/>
    </source>
</evidence>
<dbReference type="InterPro" id="IPR020845">
    <property type="entry name" value="AMP-binding_CS"/>
</dbReference>
<reference evidence="8 9" key="1">
    <citation type="submission" date="2014-05" db="EMBL/GenBank/DDBJ databases">
        <title>Whole genome shotgun sequence of Rhizobium rhizogenes NBRC 13257.</title>
        <authorList>
            <person name="Katano-Makiyama Y."/>
            <person name="Hosoyama A."/>
            <person name="Hashimoto M."/>
            <person name="Hosoyama Y."/>
            <person name="Noguchi M."/>
            <person name="Tsuchikane K."/>
            <person name="Kimura A."/>
            <person name="Ohji S."/>
            <person name="Ichikawa N."/>
            <person name="Yamazoe A."/>
            <person name="Fujita N."/>
        </authorList>
    </citation>
    <scope>NUCLEOTIDE SEQUENCE [LARGE SCALE GENOMIC DNA]</scope>
    <source>
        <strain evidence="8 9">NBRC 13257</strain>
    </source>
</reference>
<keyword evidence="4" id="KW-0597">Phosphoprotein</keyword>
<dbReference type="GO" id="GO:0005829">
    <property type="term" value="C:cytosol"/>
    <property type="evidence" value="ECO:0007669"/>
    <property type="project" value="TreeGrafter"/>
</dbReference>
<dbReference type="InterPro" id="IPR045851">
    <property type="entry name" value="AMP-bd_C_sf"/>
</dbReference>
<dbReference type="PANTHER" id="PTHR45527:SF14">
    <property type="entry name" value="PLIPASTATIN SYNTHASE SUBUNIT B"/>
    <property type="match status" value="1"/>
</dbReference>
<dbReference type="FunFam" id="3.40.50.980:FF:000001">
    <property type="entry name" value="Non-ribosomal peptide synthetase"/>
    <property type="match status" value="2"/>
</dbReference>
<dbReference type="Gene3D" id="3.40.50.980">
    <property type="match status" value="2"/>
</dbReference>
<evidence type="ECO:0000256" key="3">
    <source>
        <dbReference type="ARBA" id="ARBA00022450"/>
    </source>
</evidence>
<comment type="caution">
    <text evidence="8">The sequence shown here is derived from an EMBL/GenBank/DDBJ whole genome shotgun (WGS) entry which is preliminary data.</text>
</comment>
<dbReference type="GO" id="GO:0009366">
    <property type="term" value="C:enterobactin synthetase complex"/>
    <property type="evidence" value="ECO:0007669"/>
    <property type="project" value="TreeGrafter"/>
</dbReference>
<dbReference type="GO" id="GO:0043041">
    <property type="term" value="P:amino acid activation for nonribosomal peptide biosynthetic process"/>
    <property type="evidence" value="ECO:0007669"/>
    <property type="project" value="TreeGrafter"/>
</dbReference>
<dbReference type="FunFam" id="3.30.559.30:FF:000001">
    <property type="entry name" value="Non-ribosomal peptide synthetase"/>
    <property type="match status" value="1"/>
</dbReference>
<dbReference type="FunFam" id="2.30.38.10:FF:000001">
    <property type="entry name" value="Non-ribosomal peptide synthetase PvdI"/>
    <property type="match status" value="2"/>
</dbReference>
<comment type="similarity">
    <text evidence="2">Belongs to the ATP-dependent AMP-binding enzyme family.</text>
</comment>
<dbReference type="CDD" id="cd19540">
    <property type="entry name" value="LCL_NRPS-like"/>
    <property type="match status" value="1"/>
</dbReference>
<dbReference type="Gene3D" id="2.30.38.10">
    <property type="entry name" value="Luciferase, Domain 3"/>
    <property type="match status" value="1"/>
</dbReference>
<evidence type="ECO:0000313" key="9">
    <source>
        <dbReference type="Proteomes" id="UP000026941"/>
    </source>
</evidence>
<dbReference type="InterPro" id="IPR010071">
    <property type="entry name" value="AA_adenyl_dom"/>
</dbReference>
<dbReference type="InterPro" id="IPR020806">
    <property type="entry name" value="PKS_PP-bd"/>
</dbReference>
<dbReference type="GO" id="GO:0047527">
    <property type="term" value="F:2,3-dihydroxybenzoate-serine ligase activity"/>
    <property type="evidence" value="ECO:0007669"/>
    <property type="project" value="TreeGrafter"/>
</dbReference>
<feature type="domain" description="Carrier" evidence="6">
    <location>
        <begin position="3182"/>
        <end position="3257"/>
    </location>
</feature>
<dbReference type="NCBIfam" id="TIGR01733">
    <property type="entry name" value="AA-adenyl-dom"/>
    <property type="match status" value="3"/>
</dbReference>
<dbReference type="PROSITE" id="PS00455">
    <property type="entry name" value="AMP_BINDING"/>
    <property type="match status" value="3"/>
</dbReference>
<accession>A0AA87QBK3</accession>
<dbReference type="EMBL" id="BAYX01000016">
    <property type="protein sequence ID" value="GAJ96155.1"/>
    <property type="molecule type" value="Genomic_DNA"/>
</dbReference>